<evidence type="ECO:0000256" key="3">
    <source>
        <dbReference type="ARBA" id="ARBA00022832"/>
    </source>
</evidence>
<evidence type="ECO:0000256" key="2">
    <source>
        <dbReference type="ARBA" id="ARBA00005254"/>
    </source>
</evidence>
<dbReference type="STRING" id="1108044.GOOTI_230_00170"/>
<dbReference type="EMBL" id="BAFB01000230">
    <property type="protein sequence ID" value="GAB36592.1"/>
    <property type="molecule type" value="Genomic_DNA"/>
</dbReference>
<dbReference type="PROSITE" id="PS00166">
    <property type="entry name" value="ENOYL_COA_HYDRATASE"/>
    <property type="match status" value="1"/>
</dbReference>
<proteinExistence type="inferred from homology"/>
<organism evidence="7 8">
    <name type="scientific">Gordonia otitidis (strain DSM 44809 / CCUG 52243 / JCM 12355 / NBRC 100426 / IFM 10032)</name>
    <dbReference type="NCBI Taxonomy" id="1108044"/>
    <lineage>
        <taxon>Bacteria</taxon>
        <taxon>Bacillati</taxon>
        <taxon>Actinomycetota</taxon>
        <taxon>Actinomycetes</taxon>
        <taxon>Mycobacteriales</taxon>
        <taxon>Gordoniaceae</taxon>
        <taxon>Gordonia</taxon>
    </lineage>
</organism>
<dbReference type="Pfam" id="PF00378">
    <property type="entry name" value="ECH_1"/>
    <property type="match status" value="1"/>
</dbReference>
<keyword evidence="8" id="KW-1185">Reference proteome</keyword>
<sequence>MPYLSDTADADAAEIAHLYLGSPGVELDEANPENRFGPAWLDATEKLLDDVAASSAKALVITATGKFFTNGLDTDFVFANASELPAYLDRVHALYAKVLTLPVPTVAAINGHAFGAGAMLALCADYRLMRTERGFWSLPEAALNMPFPRGMAGLLTTRLPDHTATEAMLTSRRYGADDAVSAGIVDEAVPVDDLLARARAVATERSGLAGANLATIKRALRFHLLDDLAAPTPASLL</sequence>
<comment type="function">
    <text evidence="1">Could possibly oxidize fatty acids using specific components.</text>
</comment>
<dbReference type="GO" id="GO:0004165">
    <property type="term" value="F:delta(3)-delta(2)-enoyl-CoA isomerase activity"/>
    <property type="evidence" value="ECO:0007669"/>
    <property type="project" value="TreeGrafter"/>
</dbReference>
<evidence type="ECO:0000313" key="8">
    <source>
        <dbReference type="Proteomes" id="UP000005038"/>
    </source>
</evidence>
<evidence type="ECO:0000256" key="1">
    <source>
        <dbReference type="ARBA" id="ARBA00002994"/>
    </source>
</evidence>
<keyword evidence="3" id="KW-0276">Fatty acid metabolism</keyword>
<evidence type="ECO:0000313" key="7">
    <source>
        <dbReference type="EMBL" id="GAB36592.1"/>
    </source>
</evidence>
<gene>
    <name evidence="7" type="ORF">GOOTI_230_00170</name>
</gene>
<dbReference type="OrthoDB" id="3567227at2"/>
<dbReference type="Proteomes" id="UP000005038">
    <property type="component" value="Unassembled WGS sequence"/>
</dbReference>
<dbReference type="PANTHER" id="PTHR11941">
    <property type="entry name" value="ENOYL-COA HYDRATASE-RELATED"/>
    <property type="match status" value="1"/>
</dbReference>
<reference evidence="7" key="1">
    <citation type="submission" date="2012-02" db="EMBL/GenBank/DDBJ databases">
        <title>Whole genome shotgun sequence of Gordonia otitidis NBRC 100426.</title>
        <authorList>
            <person name="Yoshida I."/>
            <person name="Hosoyama A."/>
            <person name="Tsuchikane K."/>
            <person name="Katsumata H."/>
            <person name="Yamazaki S."/>
            <person name="Fujita N."/>
        </authorList>
    </citation>
    <scope>NUCLEOTIDE SEQUENCE [LARGE SCALE GENOMIC DNA]</scope>
    <source>
        <strain evidence="7">NBRC 100426</strain>
    </source>
</reference>
<dbReference type="SUPFAM" id="SSF52096">
    <property type="entry name" value="ClpP/crotonase"/>
    <property type="match status" value="1"/>
</dbReference>
<dbReference type="RefSeq" id="WP_007240766.1">
    <property type="nucleotide sequence ID" value="NZ_BAFB01000230.1"/>
</dbReference>
<name>H5TSY4_GORO1</name>
<dbReference type="InterPro" id="IPR018376">
    <property type="entry name" value="Enoyl-CoA_hyd/isom_CS"/>
</dbReference>
<accession>H5TSY4</accession>
<dbReference type="InterPro" id="IPR001753">
    <property type="entry name" value="Enoyl-CoA_hydra/iso"/>
</dbReference>
<protein>
    <submittedName>
        <fullName evidence="7">Enoyl-CoA hydratase</fullName>
    </submittedName>
</protein>
<dbReference type="CDD" id="cd06558">
    <property type="entry name" value="crotonase-like"/>
    <property type="match status" value="1"/>
</dbReference>
<comment type="caution">
    <text evidence="7">The sequence shown here is derived from an EMBL/GenBank/DDBJ whole genome shotgun (WGS) entry which is preliminary data.</text>
</comment>
<dbReference type="PANTHER" id="PTHR11941:SF75">
    <property type="entry name" value="ENOYL-COA HYDRATASE_ISOMERASE FAMILY PROTEIN"/>
    <property type="match status" value="1"/>
</dbReference>
<dbReference type="Gene3D" id="3.90.226.10">
    <property type="entry name" value="2-enoyl-CoA Hydratase, Chain A, domain 1"/>
    <property type="match status" value="1"/>
</dbReference>
<comment type="catalytic activity">
    <reaction evidence="4">
        <text>a (3S)-3-hydroxyacyl-CoA = a (2E)-enoyl-CoA + H2O</text>
        <dbReference type="Rhea" id="RHEA:16105"/>
        <dbReference type="ChEBI" id="CHEBI:15377"/>
        <dbReference type="ChEBI" id="CHEBI:57318"/>
        <dbReference type="ChEBI" id="CHEBI:58856"/>
        <dbReference type="EC" id="4.2.1.17"/>
    </reaction>
</comment>
<keyword evidence="3" id="KW-0443">Lipid metabolism</keyword>
<comment type="similarity">
    <text evidence="2 6">Belongs to the enoyl-CoA hydratase/isomerase family.</text>
</comment>
<evidence type="ECO:0000256" key="6">
    <source>
        <dbReference type="RuleBase" id="RU003707"/>
    </source>
</evidence>
<dbReference type="InterPro" id="IPR029045">
    <property type="entry name" value="ClpP/crotonase-like_dom_sf"/>
</dbReference>
<evidence type="ECO:0000256" key="5">
    <source>
        <dbReference type="ARBA" id="ARBA00023717"/>
    </source>
</evidence>
<dbReference type="GO" id="GO:0004300">
    <property type="term" value="F:enoyl-CoA hydratase activity"/>
    <property type="evidence" value="ECO:0007669"/>
    <property type="project" value="UniProtKB-EC"/>
</dbReference>
<evidence type="ECO:0000256" key="4">
    <source>
        <dbReference type="ARBA" id="ARBA00023709"/>
    </source>
</evidence>
<dbReference type="AlphaFoldDB" id="H5TSY4"/>
<dbReference type="GO" id="GO:0006635">
    <property type="term" value="P:fatty acid beta-oxidation"/>
    <property type="evidence" value="ECO:0007669"/>
    <property type="project" value="TreeGrafter"/>
</dbReference>
<comment type="catalytic activity">
    <reaction evidence="5">
        <text>a 4-saturated-(3S)-3-hydroxyacyl-CoA = a (3E)-enoyl-CoA + H2O</text>
        <dbReference type="Rhea" id="RHEA:20724"/>
        <dbReference type="ChEBI" id="CHEBI:15377"/>
        <dbReference type="ChEBI" id="CHEBI:58521"/>
        <dbReference type="ChEBI" id="CHEBI:137480"/>
        <dbReference type="EC" id="4.2.1.17"/>
    </reaction>
</comment>